<feature type="transmembrane region" description="Helical" evidence="2">
    <location>
        <begin position="371"/>
        <end position="393"/>
    </location>
</feature>
<accession>A0A6A6EFS8</accession>
<keyword evidence="2" id="KW-0812">Transmembrane</keyword>
<reference evidence="5" key="1">
    <citation type="journal article" date="2020" name="Stud. Mycol.">
        <title>101 Dothideomycetes genomes: a test case for predicting lifestyles and emergence of pathogens.</title>
        <authorList>
            <person name="Haridas S."/>
            <person name="Albert R."/>
            <person name="Binder M."/>
            <person name="Bloem J."/>
            <person name="Labutti K."/>
            <person name="Salamov A."/>
            <person name="Andreopoulos B."/>
            <person name="Baker S."/>
            <person name="Barry K."/>
            <person name="Bills G."/>
            <person name="Bluhm B."/>
            <person name="Cannon C."/>
            <person name="Castanera R."/>
            <person name="Culley D."/>
            <person name="Daum C."/>
            <person name="Ezra D."/>
            <person name="Gonzalez J."/>
            <person name="Henrissat B."/>
            <person name="Kuo A."/>
            <person name="Liang C."/>
            <person name="Lipzen A."/>
            <person name="Lutzoni F."/>
            <person name="Magnuson J."/>
            <person name="Mondo S."/>
            <person name="Nolan M."/>
            <person name="Ohm R."/>
            <person name="Pangilinan J."/>
            <person name="Park H.-J."/>
            <person name="Ramirez L."/>
            <person name="Alfaro M."/>
            <person name="Sun H."/>
            <person name="Tritt A."/>
            <person name="Yoshinaga Y."/>
            <person name="Zwiers L.-H."/>
            <person name="Turgeon B."/>
            <person name="Goodwin S."/>
            <person name="Spatafora J."/>
            <person name="Crous P."/>
            <person name="Grigoriev I."/>
        </authorList>
    </citation>
    <scope>NUCLEOTIDE SEQUENCE</scope>
    <source>
        <strain evidence="5">CBS 207.26</strain>
    </source>
</reference>
<feature type="region of interest" description="Disordered" evidence="1">
    <location>
        <begin position="345"/>
        <end position="366"/>
    </location>
</feature>
<proteinExistence type="predicted"/>
<evidence type="ECO:0000313" key="5">
    <source>
        <dbReference type="EMBL" id="KAF2188736.1"/>
    </source>
</evidence>
<feature type="domain" description="Apple" evidence="4">
    <location>
        <begin position="187"/>
        <end position="221"/>
    </location>
</feature>
<keyword evidence="6" id="KW-1185">Reference proteome</keyword>
<protein>
    <recommendedName>
        <fullName evidence="4">Apple domain-containing protein</fullName>
    </recommendedName>
</protein>
<gene>
    <name evidence="5" type="ORF">K469DRAFT_684724</name>
</gene>
<feature type="chain" id="PRO_5025518764" description="Apple domain-containing protein" evidence="3">
    <location>
        <begin position="22"/>
        <end position="462"/>
    </location>
</feature>
<feature type="region of interest" description="Disordered" evidence="1">
    <location>
        <begin position="439"/>
        <end position="462"/>
    </location>
</feature>
<feature type="signal peptide" evidence="3">
    <location>
        <begin position="1"/>
        <end position="21"/>
    </location>
</feature>
<dbReference type="OrthoDB" id="3943216at2759"/>
<sequence>MRLVVLQTGLIALVWTSGALATPLVAEPIESRDLDIRQMLKCPDKYTSKNGLNFTTYCEKNNPWNDAMEPFQVGSMQECMERCSRYWGKGEGCFGVVWREDNYCWLRNSTTSTRNMVNDTGIHAALVENGNMNSLNEDCPADHLSTHTLDNGLGYTVHCGKVIGTFDICWQGYPSCNQSPFVGFYHAESLEECLQFCVKEHPLCRAVSYNPGLEIGFANCWPKTGFGNTLDTPPSSMGVLHSATITSMDRVDTNCPKEDKYTATGNKNFEIHCGQLNTVTNITLLHRQNITSCMDACATSDKGCVGVVFDSSMQGGYQNCYLQNTTSVVLDQAQATYAVLSGTSLPSSAPSGTGAPSGGGGNNNDDSSKAWIAGPVIGSVAGIVFIAGALLWWRKRKNAPAKQLDYMPAHAYSPYQGQMANMPPTELSGDHATEMAAGTENKAATKYAHNGTPKPAPQELPT</sequence>
<evidence type="ECO:0000256" key="2">
    <source>
        <dbReference type="SAM" id="Phobius"/>
    </source>
</evidence>
<keyword evidence="2" id="KW-0472">Membrane</keyword>
<keyword evidence="3" id="KW-0732">Signal</keyword>
<dbReference type="EMBL" id="ML994623">
    <property type="protein sequence ID" value="KAF2188736.1"/>
    <property type="molecule type" value="Genomic_DNA"/>
</dbReference>
<organism evidence="5 6">
    <name type="scientific">Zopfia rhizophila CBS 207.26</name>
    <dbReference type="NCBI Taxonomy" id="1314779"/>
    <lineage>
        <taxon>Eukaryota</taxon>
        <taxon>Fungi</taxon>
        <taxon>Dikarya</taxon>
        <taxon>Ascomycota</taxon>
        <taxon>Pezizomycotina</taxon>
        <taxon>Dothideomycetes</taxon>
        <taxon>Dothideomycetes incertae sedis</taxon>
        <taxon>Zopfiaceae</taxon>
        <taxon>Zopfia</taxon>
    </lineage>
</organism>
<evidence type="ECO:0000256" key="3">
    <source>
        <dbReference type="SAM" id="SignalP"/>
    </source>
</evidence>
<name>A0A6A6EFS8_9PEZI</name>
<dbReference type="AlphaFoldDB" id="A0A6A6EFS8"/>
<dbReference type="Pfam" id="PF14295">
    <property type="entry name" value="PAN_4"/>
    <property type="match status" value="2"/>
</dbReference>
<evidence type="ECO:0000259" key="4">
    <source>
        <dbReference type="Pfam" id="PF14295"/>
    </source>
</evidence>
<keyword evidence="2" id="KW-1133">Transmembrane helix</keyword>
<feature type="compositionally biased region" description="Low complexity" evidence="1">
    <location>
        <begin position="345"/>
        <end position="354"/>
    </location>
</feature>
<evidence type="ECO:0000313" key="6">
    <source>
        <dbReference type="Proteomes" id="UP000800200"/>
    </source>
</evidence>
<feature type="domain" description="Apple" evidence="4">
    <location>
        <begin position="279"/>
        <end position="323"/>
    </location>
</feature>
<dbReference type="InterPro" id="IPR003609">
    <property type="entry name" value="Pan_app"/>
</dbReference>
<dbReference type="Proteomes" id="UP000800200">
    <property type="component" value="Unassembled WGS sequence"/>
</dbReference>
<evidence type="ECO:0000256" key="1">
    <source>
        <dbReference type="SAM" id="MobiDB-lite"/>
    </source>
</evidence>